<accession>I2F5A2</accession>
<reference evidence="1 2" key="1">
    <citation type="journal article" date="2012" name="Genome Biol. Evol.">
        <title>Genome Sequence of the Mesophilic Thermotogales Bacterium Mesotoga prima MesG1.Ag.4.2 Reveals the Largest Thermotogales Genome To Date.</title>
        <authorList>
            <person name="Zhaxybayeva O."/>
            <person name="Swithers K.S."/>
            <person name="Foght J."/>
            <person name="Green A.G."/>
            <person name="Bruce D."/>
            <person name="Detter C."/>
            <person name="Han S."/>
            <person name="Teshima H."/>
            <person name="Han J."/>
            <person name="Woyke T."/>
            <person name="Pitluck S."/>
            <person name="Nolan M."/>
            <person name="Ivanova N."/>
            <person name="Pati A."/>
            <person name="Land M.L."/>
            <person name="Dlutek M."/>
            <person name="Doolittle W.F."/>
            <person name="Noll K.M."/>
            <person name="Nesbo C.L."/>
        </authorList>
    </citation>
    <scope>NUCLEOTIDE SEQUENCE [LARGE SCALE GENOMIC DNA]</scope>
    <source>
        <strain evidence="2">mesG1.Ag.4.2</strain>
    </source>
</reference>
<dbReference type="KEGG" id="mpg:Theba_1419"/>
<organism evidence="1 2">
    <name type="scientific">Mesotoga prima MesG1.Ag.4.2</name>
    <dbReference type="NCBI Taxonomy" id="660470"/>
    <lineage>
        <taxon>Bacteria</taxon>
        <taxon>Thermotogati</taxon>
        <taxon>Thermotogota</taxon>
        <taxon>Thermotogae</taxon>
        <taxon>Kosmotogales</taxon>
        <taxon>Kosmotogaceae</taxon>
        <taxon>Mesotoga</taxon>
    </lineage>
</organism>
<evidence type="ECO:0000313" key="2">
    <source>
        <dbReference type="Proteomes" id="UP000002881"/>
    </source>
</evidence>
<dbReference type="GeneID" id="87107223"/>
<dbReference type="AlphaFoldDB" id="I2F5A2"/>
<proteinExistence type="predicted"/>
<dbReference type="EMBL" id="CP003532">
    <property type="protein sequence ID" value="AFK07105.1"/>
    <property type="molecule type" value="Genomic_DNA"/>
</dbReference>
<gene>
    <name evidence="1" type="ORF">Theba_1419</name>
</gene>
<sequence precursor="true">MRKGLVLPLTLIIMMSVTVISVALLNRTSSTTSELFQRISKAQLQVNGGNAFFANFGYLKRKFAEESYLNLSTDNFYMSLTSTPTMYEDFLGLFASDTLEYLAWKDLFSKFSDERFYKPGFDLTKVFDEVTGGTFDDMVLIPYKSSPNTLLAIVRTSKGNMSAYFWGLASPRFFSNWSRFELESNSTAFWYPGSVIYGPTFFGSVGQGGAGNGGFRMKATIPPDPDDVSGDGPIFNGEVWCENANIDLALQGDWEGRKTIRVDTDGDGDFDDERFNNKYYAVHVENGETWVFLEGFNEVIVADSYEEVQGEMRVKGSVIDFVDNASSGDFNSRFLPWFLRAGSIKVSQETIVDLETRFDEMEEYYQSHYSNTTSLEDMLNAIEMGSVLPQNSLGLYLKDTERSSGSQVTETETLQQIRYEDTQWLEALLINSNEFLDELEAWIIDDDHRKLSANSILGKNDNITDDSFTYEELREIISSDHVTLSEFESPIIEERRSIVQVETTGNLSILDMASNVTISSDVLLGSSLNNLVGSGAFESSSSFSVISYQWDREVRSSSGSQQIRERTRVANRYPMEYEMSTVVFSLNFTGWEWRFTGKSGPSQKGPRSWSHNSSIEGPVAIAVWSDWSYSQWSDWDVIGGGGSGQKIADADVDMYLITPSDGFSEMNFDTTVIMKVNSHDEDDYPSFTTEATSFSNKGYYVVEEDIETGGAGIPGGVGTTLGREATVIDGRYTIRSKEGDIRIYGDVLYNDMLNDSTFRSYVDESGLAFDSNYNPNLSAANASLNDMLNLVATNGNIVMPYQSSSSGRDAIKNIKLFTNLFAFGKNSGHSNTGQILIDDYDRYNVDMGFRHLFGTMVSIEAGPAGTTSGGFKSRNYYDERLYGNEDLPFASPESNILEVMGTSMR</sequence>
<dbReference type="STRING" id="660470.Theba_1419"/>
<keyword evidence="2" id="KW-1185">Reference proteome</keyword>
<dbReference type="Proteomes" id="UP000002881">
    <property type="component" value="Chromosome"/>
</dbReference>
<evidence type="ECO:0000313" key="1">
    <source>
        <dbReference type="EMBL" id="AFK07105.1"/>
    </source>
</evidence>
<dbReference type="eggNOG" id="ENOG5032STI">
    <property type="taxonomic scope" value="Bacteria"/>
</dbReference>
<name>I2F5A2_9BACT</name>
<protein>
    <submittedName>
        <fullName evidence="1">Uncharacterized protein</fullName>
    </submittedName>
</protein>
<dbReference type="HOGENOM" id="CLU_320507_0_0_0"/>
<dbReference type="RefSeq" id="WP_014731050.1">
    <property type="nucleotide sequence ID" value="NC_017934.1"/>
</dbReference>